<evidence type="ECO:0000313" key="1">
    <source>
        <dbReference type="EMBL" id="CAG8711485.1"/>
    </source>
</evidence>
<sequence>EVPGTLVWEKERATLPLTCVLRSVADCDFGRAGQYSGKGDFSLIGAETETSIGLSCLPIFLLDLNLLKAKGVIELET</sequence>
<protein>
    <submittedName>
        <fullName evidence="1">4262_t:CDS:1</fullName>
    </submittedName>
</protein>
<organism evidence="1 2">
    <name type="scientific">Racocetra fulgida</name>
    <dbReference type="NCBI Taxonomy" id="60492"/>
    <lineage>
        <taxon>Eukaryota</taxon>
        <taxon>Fungi</taxon>
        <taxon>Fungi incertae sedis</taxon>
        <taxon>Mucoromycota</taxon>
        <taxon>Glomeromycotina</taxon>
        <taxon>Glomeromycetes</taxon>
        <taxon>Diversisporales</taxon>
        <taxon>Gigasporaceae</taxon>
        <taxon>Racocetra</taxon>
    </lineage>
</organism>
<comment type="caution">
    <text evidence="1">The sequence shown here is derived from an EMBL/GenBank/DDBJ whole genome shotgun (WGS) entry which is preliminary data.</text>
</comment>
<feature type="non-terminal residue" evidence="1">
    <location>
        <position position="77"/>
    </location>
</feature>
<dbReference type="AlphaFoldDB" id="A0A9N9N8Q2"/>
<proteinExistence type="predicted"/>
<keyword evidence="2" id="KW-1185">Reference proteome</keyword>
<name>A0A9N9N8Q2_9GLOM</name>
<dbReference type="EMBL" id="CAJVPZ010022410">
    <property type="protein sequence ID" value="CAG8711485.1"/>
    <property type="molecule type" value="Genomic_DNA"/>
</dbReference>
<dbReference type="Proteomes" id="UP000789396">
    <property type="component" value="Unassembled WGS sequence"/>
</dbReference>
<reference evidence="1" key="1">
    <citation type="submission" date="2021-06" db="EMBL/GenBank/DDBJ databases">
        <authorList>
            <person name="Kallberg Y."/>
            <person name="Tangrot J."/>
            <person name="Rosling A."/>
        </authorList>
    </citation>
    <scope>NUCLEOTIDE SEQUENCE</scope>
    <source>
        <strain evidence="1">IN212</strain>
    </source>
</reference>
<accession>A0A9N9N8Q2</accession>
<evidence type="ECO:0000313" key="2">
    <source>
        <dbReference type="Proteomes" id="UP000789396"/>
    </source>
</evidence>
<gene>
    <name evidence="1" type="ORF">RFULGI_LOCUS10875</name>
</gene>